<dbReference type="Pfam" id="PF14291">
    <property type="entry name" value="DUF4371"/>
    <property type="match status" value="1"/>
</dbReference>
<evidence type="ECO:0000313" key="2">
    <source>
        <dbReference type="EMBL" id="CAH0560642.1"/>
    </source>
</evidence>
<feature type="domain" description="DUF4371" evidence="1">
    <location>
        <begin position="135"/>
        <end position="365"/>
    </location>
</feature>
<evidence type="ECO:0000313" key="3">
    <source>
        <dbReference type="Proteomes" id="UP001154078"/>
    </source>
</evidence>
<proteinExistence type="predicted"/>
<dbReference type="OrthoDB" id="7203715at2759"/>
<dbReference type="Proteomes" id="UP001154078">
    <property type="component" value="Chromosome 7"/>
</dbReference>
<reference evidence="2" key="1">
    <citation type="submission" date="2021-12" db="EMBL/GenBank/DDBJ databases">
        <authorList>
            <person name="King R."/>
        </authorList>
    </citation>
    <scope>NUCLEOTIDE SEQUENCE</scope>
</reference>
<dbReference type="AlphaFoldDB" id="A0A9P0BF22"/>
<organism evidence="2 3">
    <name type="scientific">Brassicogethes aeneus</name>
    <name type="common">Rape pollen beetle</name>
    <name type="synonym">Meligethes aeneus</name>
    <dbReference type="NCBI Taxonomy" id="1431903"/>
    <lineage>
        <taxon>Eukaryota</taxon>
        <taxon>Metazoa</taxon>
        <taxon>Ecdysozoa</taxon>
        <taxon>Arthropoda</taxon>
        <taxon>Hexapoda</taxon>
        <taxon>Insecta</taxon>
        <taxon>Pterygota</taxon>
        <taxon>Neoptera</taxon>
        <taxon>Endopterygota</taxon>
        <taxon>Coleoptera</taxon>
        <taxon>Polyphaga</taxon>
        <taxon>Cucujiformia</taxon>
        <taxon>Nitidulidae</taxon>
        <taxon>Meligethinae</taxon>
        <taxon>Brassicogethes</taxon>
    </lineage>
</organism>
<accession>A0A9P0BF22</accession>
<evidence type="ECO:0000259" key="1">
    <source>
        <dbReference type="Pfam" id="PF14291"/>
    </source>
</evidence>
<dbReference type="EMBL" id="OV121138">
    <property type="protein sequence ID" value="CAH0560642.1"/>
    <property type="molecule type" value="Genomic_DNA"/>
</dbReference>
<dbReference type="InterPro" id="IPR025398">
    <property type="entry name" value="DUF4371"/>
</dbReference>
<keyword evidence="3" id="KW-1185">Reference proteome</keyword>
<dbReference type="PANTHER" id="PTHR45749">
    <property type="match status" value="1"/>
</dbReference>
<protein>
    <recommendedName>
        <fullName evidence="1">DUF4371 domain-containing protein</fullName>
    </recommendedName>
</protein>
<sequence length="371" mass="41814">MSAKKRTISDFFKTKPSTNYSLEFSEVTETDETVGDAVAANAAGDCKNDNIGEASCSYPKKRKTQGQFLEDEVDDTVHDVSTLRLDTVHNSDADDNPMALTDLVQSLDEPPRQPALLSFPKTRFFSKQCTGASKTFISEGYKNWKRATETKAGFKYHNNSFQHKSAMVAWQSFKSTKNQQSVASQISTAHTKLIQQNREYIKSIVRCIIYLSTQGLALRGHDESTTTGQNRGNFLELLDLISRDNKIIAKRLLEGPKNAKYTQHSIQNELIHCLAELTNKHISNEVKEAPYFALMADETKDPSKTEQLSIIVRYYLNGVLYERFLGYEAADKLDASSLFQFIRKRLSECEIDISCCVAQTYNGANVYEKKG</sequence>
<dbReference type="PANTHER" id="PTHR45749:SF37">
    <property type="entry name" value="OS05G0311600 PROTEIN"/>
    <property type="match status" value="1"/>
</dbReference>
<name>A0A9P0BF22_BRAAE</name>
<gene>
    <name evidence="2" type="ORF">MELIAE_LOCUS10369</name>
</gene>